<dbReference type="Proteomes" id="UP001281761">
    <property type="component" value="Unassembled WGS sequence"/>
</dbReference>
<keyword evidence="10" id="KW-0328">Glycosyltransferase</keyword>
<evidence type="ECO:0000256" key="2">
    <source>
        <dbReference type="ARBA" id="ARBA00004319"/>
    </source>
</evidence>
<dbReference type="Gene3D" id="3.90.550.10">
    <property type="entry name" value="Spore Coat Polysaccharide Biosynthesis Protein SpsA, Chain A"/>
    <property type="match status" value="1"/>
</dbReference>
<dbReference type="EMBL" id="JARBJD010000156">
    <property type="protein sequence ID" value="KAK2949433.1"/>
    <property type="molecule type" value="Genomic_DNA"/>
</dbReference>
<reference evidence="10 11" key="1">
    <citation type="journal article" date="2022" name="bioRxiv">
        <title>Genomics of Preaxostyla Flagellates Illuminates Evolutionary Transitions and the Path Towards Mitochondrial Loss.</title>
        <authorList>
            <person name="Novak L.V.F."/>
            <person name="Treitli S.C."/>
            <person name="Pyrih J."/>
            <person name="Halakuc P."/>
            <person name="Pipaliya S.V."/>
            <person name="Vacek V."/>
            <person name="Brzon O."/>
            <person name="Soukal P."/>
            <person name="Eme L."/>
            <person name="Dacks J.B."/>
            <person name="Karnkowska A."/>
            <person name="Elias M."/>
            <person name="Hampl V."/>
        </authorList>
    </citation>
    <scope>NUCLEOTIDE SEQUENCE [LARGE SCALE GENOMIC DNA]</scope>
    <source>
        <strain evidence="10">NAU3</strain>
        <tissue evidence="10">Gut</tissue>
    </source>
</reference>
<evidence type="ECO:0000256" key="1">
    <source>
        <dbReference type="ARBA" id="ARBA00001913"/>
    </source>
</evidence>
<keyword evidence="5" id="KW-0325">Glycoprotein</keyword>
<name>A0ABQ9XA78_9EUKA</name>
<dbReference type="InterPro" id="IPR040692">
    <property type="entry name" value="UGGT_TRXL_3"/>
</dbReference>
<feature type="region of interest" description="Disordered" evidence="6">
    <location>
        <begin position="689"/>
        <end position="710"/>
    </location>
</feature>
<gene>
    <name evidence="10" type="ORF">BLNAU_15629</name>
</gene>
<evidence type="ECO:0000259" key="8">
    <source>
        <dbReference type="Pfam" id="PF18402"/>
    </source>
</evidence>
<feature type="domain" description="UGGT thioredoxin-like" evidence="7">
    <location>
        <begin position="163"/>
        <end position="266"/>
    </location>
</feature>
<accession>A0ABQ9XA78</accession>
<feature type="compositionally biased region" description="Acidic residues" evidence="6">
    <location>
        <begin position="1685"/>
        <end position="1709"/>
    </location>
</feature>
<feature type="compositionally biased region" description="Acidic residues" evidence="6">
    <location>
        <begin position="689"/>
        <end position="708"/>
    </location>
</feature>
<comment type="caution">
    <text evidence="10">The sequence shown here is derived from an EMBL/GenBank/DDBJ whole genome shotgun (WGS) entry which is preliminary data.</text>
</comment>
<dbReference type="PANTHER" id="PTHR11226:SF0">
    <property type="entry name" value="UDP-GLUCOSE:GLYCOPROTEIN GLUCOSYLTRANSFERASE"/>
    <property type="match status" value="1"/>
</dbReference>
<dbReference type="InterPro" id="IPR040694">
    <property type="entry name" value="UGGT_TRXL_2"/>
</dbReference>
<dbReference type="SUPFAM" id="SSF53448">
    <property type="entry name" value="Nucleotide-diphospho-sugar transferases"/>
    <property type="match status" value="1"/>
</dbReference>
<evidence type="ECO:0000259" key="7">
    <source>
        <dbReference type="Pfam" id="PF18401"/>
    </source>
</evidence>
<keyword evidence="10" id="KW-0808">Transferase</keyword>
<evidence type="ECO:0000259" key="9">
    <source>
        <dbReference type="Pfam" id="PF18404"/>
    </source>
</evidence>
<dbReference type="Pfam" id="PF18404">
    <property type="entry name" value="Glyco_transf_24"/>
    <property type="match status" value="1"/>
</dbReference>
<feature type="region of interest" description="Disordered" evidence="6">
    <location>
        <begin position="72"/>
        <end position="92"/>
    </location>
</feature>
<evidence type="ECO:0000313" key="11">
    <source>
        <dbReference type="Proteomes" id="UP001281761"/>
    </source>
</evidence>
<dbReference type="InterPro" id="IPR029044">
    <property type="entry name" value="Nucleotide-diphossugar_trans"/>
</dbReference>
<keyword evidence="4" id="KW-0256">Endoplasmic reticulum</keyword>
<comment type="cofactor">
    <cofactor evidence="1">
        <name>Ca(2+)</name>
        <dbReference type="ChEBI" id="CHEBI:29108"/>
    </cofactor>
</comment>
<feature type="compositionally biased region" description="Low complexity" evidence="6">
    <location>
        <begin position="72"/>
        <end position="85"/>
    </location>
</feature>
<evidence type="ECO:0000256" key="6">
    <source>
        <dbReference type="SAM" id="MobiDB-lite"/>
    </source>
</evidence>
<dbReference type="EC" id="2.4.1.-" evidence="10"/>
<keyword evidence="3" id="KW-0732">Signal</keyword>
<feature type="domain" description="UGGT thioredoxin-like" evidence="8">
    <location>
        <begin position="302"/>
        <end position="512"/>
    </location>
</feature>
<organism evidence="10 11">
    <name type="scientific">Blattamonas nauphoetae</name>
    <dbReference type="NCBI Taxonomy" id="2049346"/>
    <lineage>
        <taxon>Eukaryota</taxon>
        <taxon>Metamonada</taxon>
        <taxon>Preaxostyla</taxon>
        <taxon>Oxymonadida</taxon>
        <taxon>Blattamonas</taxon>
    </lineage>
</organism>
<feature type="domain" description="Glucosyltransferase 24 catalytic" evidence="9">
    <location>
        <begin position="1391"/>
        <end position="1657"/>
    </location>
</feature>
<feature type="region of interest" description="Disordered" evidence="6">
    <location>
        <begin position="1674"/>
        <end position="1709"/>
    </location>
</feature>
<dbReference type="PANTHER" id="PTHR11226">
    <property type="entry name" value="UDP-GLUCOSE GLYCOPROTEIN:GLUCOSYLTRANSFERASE"/>
    <property type="match status" value="1"/>
</dbReference>
<proteinExistence type="predicted"/>
<evidence type="ECO:0000313" key="10">
    <source>
        <dbReference type="EMBL" id="KAK2949433.1"/>
    </source>
</evidence>
<dbReference type="Pfam" id="PF18402">
    <property type="entry name" value="Thioredoxin_14"/>
    <property type="match status" value="1"/>
</dbReference>
<dbReference type="GO" id="GO:0016757">
    <property type="term" value="F:glycosyltransferase activity"/>
    <property type="evidence" value="ECO:0007669"/>
    <property type="project" value="UniProtKB-KW"/>
</dbReference>
<sequence length="1709" mass="192282">MLPVVILYAPFDSKETHVWIAKLRTLIDTQSSTPFTFVFRHNLNSNTSTATPLNTVGFGIDLAIRDSEYQLQDVDSSSNSQQPSSADRESHISDPHRKYFTIHPANSSILGVNVTRLAEKHPSLANSTAEGAPLIGLNSRLYNLFTELSYTAINTQPPVSISKDIGVRVCSHALKQKDPLAFLNSLTETFPLHYPTLCREPFTNEMHDEIIGNLNKHGLEPILLINGRNVNPRTSTFSLSEIVQTELHHSKLLKSFGLPTRVAESVSQSSPYHIAPSSTDFTSRPSAFSPVSVRVACRPPDEIFYLNNIETDKRFAQYDSNPLTLVYSQNNPRLRRNYLVFTAFLDFSKGDTQFQVSQMVTMIDNSYSLRFAVCPAVIHSAFDEATGASLKLGRWWIAHCLRFGALDAANVMLNLYNQGKGSSLGIVRTAAIQGFSRQTATVGTLTQTGRFTSEEWTRITEGHDPEVERLLGQVNRTIERTRIPVPCSLFNGILLPPDNVFRDIDKLMDDEISQFRILLSATLIPSNHPSIDDHRIPKMYRSNVLVEQMWNQTTPQRWLDRMKQTGIVTHSGRPLAGRPKKGGEEEGDVMRASKASIVLEDLRKQFAGTENNPFITLSEYTPLPIFTHTPPSPPNSAAPLNRILESPVQDGNKANILEPLVLKEWIDRSVFVQHPSKAVVSEDFVEIEEMDEDSENTDSEEDISEDPQEPTIGSVLLNQTTPLTHFFVLDPSNSTQLHTLSFFIRSITPGVSRFSLLFTSPPHLSNLDTDVTTFPLSWLSTISSVPFVHQANYTSFLASLFGSLDEACSIETKDVRHSFSSWAESLPRTPGLSTDWIENVKQLLEENTPTTADGVDIDTLLADQHAFIVGLHLTSPVEGEASHMLRQPFIITNGLIRPLLTAVDATARLNLLPFSVTQRDAHPQKPAFSTVTEPAVLLSHNTDIGEEYVSSVVLALESYDTLRSFYPIWNELKRNENASFELNAASSVSFKSTTDLLTLIQTAQTIHAYQHPRAIPLARMTIRGEDSPNTAIVLHPADEESEGHLVRIVATVNPVKESHRMVIANLHFISSFFGSDVNGTIVLCPSILQPQRPIRSFFLSSIPSSLHFDTDDSRCSQHTLSLHDLPPLFIYTVNHITPPGWTVIHKSGRDDIDNVQFATTDSPTKTVSATFGISGFVCAGTMHDIAYLSAKGLPLSLYSTTTSPTNHSVIVTKQSTVSIKRHGYFQFRVAQPGMHMLSINRVLQPNICFSRFRMLRDIASVEDSPHLIGTSFNSLARTEGSCLVSSIPRDAIFVVNGWDGAKLQGVVNMFDLFSGHFGSYADREKQRLMEENKEHAEDTNPISKFVNWVTHAEKHQMRAELVELKEADIDREGNYAKPANLPRTSFTADTIHVFTICSGHLYERLAKIMMMSVLNTTKSPVKFWFIDSATSPRFRDELPQLAQEMKFDYQLVDYAWPQWLFPQTVKMRRIWAYKILFLDVMFPYDLERVIFADADQLTLTDYSQLMQMDLQQAPYAFTPMCTNKPEMAPFRFWESTYWKAALKGKPYHISALFVVDLRQFRLLNAGDTLRETYQEIGKDKNSLSNLDQDLPNFIQDKVPIHSLPQEWLWCGSWCSSATRKKAKTLDLCNNPKTKEHKVKYAQREFPEWNRYHTAVQRLEKALGISSLDLNATMDALGTGTPLKEEYEEEEDDDDDDEDDDDDDDDEEEL</sequence>
<protein>
    <submittedName>
        <fullName evidence="10">UDP-glucose:glycoprotein glucosyltransferase</fullName>
        <ecNumber evidence="10">2.4.1.-</ecNumber>
    </submittedName>
</protein>
<comment type="subcellular location">
    <subcellularLocation>
        <location evidence="2">Endoplasmic reticulum lumen</location>
    </subcellularLocation>
</comment>
<evidence type="ECO:0000256" key="4">
    <source>
        <dbReference type="ARBA" id="ARBA00022824"/>
    </source>
</evidence>
<dbReference type="InterPro" id="IPR009448">
    <property type="entry name" value="UDP-g_GGtrans"/>
</dbReference>
<evidence type="ECO:0000256" key="5">
    <source>
        <dbReference type="ARBA" id="ARBA00023180"/>
    </source>
</evidence>
<evidence type="ECO:0000256" key="3">
    <source>
        <dbReference type="ARBA" id="ARBA00022729"/>
    </source>
</evidence>
<keyword evidence="11" id="KW-1185">Reference proteome</keyword>
<dbReference type="Pfam" id="PF18401">
    <property type="entry name" value="Thioredoxin_13"/>
    <property type="match status" value="1"/>
</dbReference>
<feature type="region of interest" description="Disordered" evidence="6">
    <location>
        <begin position="570"/>
        <end position="589"/>
    </location>
</feature>
<dbReference type="InterPro" id="IPR040497">
    <property type="entry name" value="Glyco_transf_24"/>
</dbReference>